<comment type="caution">
    <text evidence="3">The sequence shown here is derived from an EMBL/GenBank/DDBJ whole genome shotgun (WGS) entry which is preliminary data.</text>
</comment>
<gene>
    <name evidence="3" type="ORF">CKM354_000783300</name>
</gene>
<name>A0A9P3FEQ1_9PEZI</name>
<proteinExistence type="predicted"/>
<feature type="region of interest" description="Disordered" evidence="1">
    <location>
        <begin position="99"/>
        <end position="166"/>
    </location>
</feature>
<evidence type="ECO:0000313" key="3">
    <source>
        <dbReference type="EMBL" id="GIZ44641.1"/>
    </source>
</evidence>
<evidence type="ECO:0000256" key="2">
    <source>
        <dbReference type="SAM" id="SignalP"/>
    </source>
</evidence>
<dbReference type="AlphaFoldDB" id="A0A9P3FEQ1"/>
<reference evidence="3 4" key="1">
    <citation type="submission" date="2021-01" db="EMBL/GenBank/DDBJ databases">
        <title>Cercospora kikuchii MAFF 305040 whole genome shotgun sequence.</title>
        <authorList>
            <person name="Kashiwa T."/>
            <person name="Suzuki T."/>
        </authorList>
    </citation>
    <scope>NUCLEOTIDE SEQUENCE [LARGE SCALE GENOMIC DNA]</scope>
    <source>
        <strain evidence="3 4">MAFF 305040</strain>
    </source>
</reference>
<dbReference type="RefSeq" id="XP_044659128.1">
    <property type="nucleotide sequence ID" value="XM_044803193.1"/>
</dbReference>
<accession>A0A9P3FEQ1</accession>
<feature type="compositionally biased region" description="Polar residues" evidence="1">
    <location>
        <begin position="127"/>
        <end position="140"/>
    </location>
</feature>
<sequence length="400" mass="43351">MLLTTTYALLAVLAGQTLAGDSVKCYTSMTNKRPQGYVPTKTETHYTPCTTKQTKTVHTTKTPKYTTTKTEYTKTYVTDPKKDTSTVVVTITTSTKKVTDTKTSTSTATTTKSVTSTVTKPAPANFTPIQSSLPNSSNSGDAGGAPRRKRSERQLAERASNGGYGKSYPKKVTCHKYTKDKNCATKYVTTTKTAYAHTKTYTEKTTKTQAQTKCPKAKKTTTSTKKVDKTITVGTTTTTVTTTTTSSTTIATATVNAACRQRNNYADQISGVDIVEAFEEPLGREGASFVQFQVQDAFDCCNQAFSPRTEAEEITAPEVWAFDRRRNPDNREEIIGICTLLGSETCAARQADGQWQLRTRDNACFPVDQPNVVAGPLFGNAPCGLAIPSTGECPPPEPEE</sequence>
<keyword evidence="4" id="KW-1185">Reference proteome</keyword>
<feature type="chain" id="PRO_5040106337" evidence="2">
    <location>
        <begin position="20"/>
        <end position="400"/>
    </location>
</feature>
<organism evidence="3 4">
    <name type="scientific">Cercospora kikuchii</name>
    <dbReference type="NCBI Taxonomy" id="84275"/>
    <lineage>
        <taxon>Eukaryota</taxon>
        <taxon>Fungi</taxon>
        <taxon>Dikarya</taxon>
        <taxon>Ascomycota</taxon>
        <taxon>Pezizomycotina</taxon>
        <taxon>Dothideomycetes</taxon>
        <taxon>Dothideomycetidae</taxon>
        <taxon>Mycosphaerellales</taxon>
        <taxon>Mycosphaerellaceae</taxon>
        <taxon>Cercospora</taxon>
    </lineage>
</organism>
<feature type="signal peptide" evidence="2">
    <location>
        <begin position="1"/>
        <end position="19"/>
    </location>
</feature>
<protein>
    <submittedName>
        <fullName evidence="3">Uncharacterized protein</fullName>
    </submittedName>
</protein>
<keyword evidence="2" id="KW-0732">Signal</keyword>
<evidence type="ECO:0000256" key="1">
    <source>
        <dbReference type="SAM" id="MobiDB-lite"/>
    </source>
</evidence>
<dbReference type="Proteomes" id="UP000825890">
    <property type="component" value="Unassembled WGS sequence"/>
</dbReference>
<evidence type="ECO:0000313" key="4">
    <source>
        <dbReference type="Proteomes" id="UP000825890"/>
    </source>
</evidence>
<dbReference type="OrthoDB" id="10451370at2759"/>
<feature type="compositionally biased region" description="Low complexity" evidence="1">
    <location>
        <begin position="99"/>
        <end position="120"/>
    </location>
</feature>
<dbReference type="GeneID" id="68293408"/>
<dbReference type="EMBL" id="BOLY01000004">
    <property type="protein sequence ID" value="GIZ44641.1"/>
    <property type="molecule type" value="Genomic_DNA"/>
</dbReference>